<dbReference type="RefSeq" id="XP_045957215.1">
    <property type="nucleotide sequence ID" value="XM_046103009.1"/>
</dbReference>
<evidence type="ECO:0000313" key="4">
    <source>
        <dbReference type="Proteomes" id="UP000758603"/>
    </source>
</evidence>
<dbReference type="InterPro" id="IPR053178">
    <property type="entry name" value="Osmoadaptation_assoc"/>
</dbReference>
<dbReference type="Proteomes" id="UP000758603">
    <property type="component" value="Unassembled WGS sequence"/>
</dbReference>
<dbReference type="CDD" id="cd00067">
    <property type="entry name" value="GAL4"/>
    <property type="match status" value="1"/>
</dbReference>
<keyword evidence="4" id="KW-1185">Reference proteome</keyword>
<proteinExistence type="predicted"/>
<dbReference type="AlphaFoldDB" id="A0A9P8ZXC3"/>
<dbReference type="PROSITE" id="PS50048">
    <property type="entry name" value="ZN2_CY6_FUNGAL_2"/>
    <property type="match status" value="1"/>
</dbReference>
<dbReference type="GO" id="GO:0000981">
    <property type="term" value="F:DNA-binding transcription factor activity, RNA polymerase II-specific"/>
    <property type="evidence" value="ECO:0007669"/>
    <property type="project" value="InterPro"/>
</dbReference>
<organism evidence="3 4">
    <name type="scientific">Truncatella angustata</name>
    <dbReference type="NCBI Taxonomy" id="152316"/>
    <lineage>
        <taxon>Eukaryota</taxon>
        <taxon>Fungi</taxon>
        <taxon>Dikarya</taxon>
        <taxon>Ascomycota</taxon>
        <taxon>Pezizomycotina</taxon>
        <taxon>Sordariomycetes</taxon>
        <taxon>Xylariomycetidae</taxon>
        <taxon>Amphisphaeriales</taxon>
        <taxon>Sporocadaceae</taxon>
        <taxon>Truncatella</taxon>
    </lineage>
</organism>
<evidence type="ECO:0000259" key="2">
    <source>
        <dbReference type="PROSITE" id="PS50048"/>
    </source>
</evidence>
<dbReference type="SMART" id="SM00066">
    <property type="entry name" value="GAL4"/>
    <property type="match status" value="1"/>
</dbReference>
<dbReference type="PANTHER" id="PTHR38111:SF2">
    <property type="entry name" value="FINGER DOMAIN PROTEIN, PUTATIVE (AFU_ORTHOLOGUE AFUA_1G01560)-RELATED"/>
    <property type="match status" value="1"/>
</dbReference>
<feature type="domain" description="Zn(2)-C6 fungal-type" evidence="2">
    <location>
        <begin position="14"/>
        <end position="43"/>
    </location>
</feature>
<sequence length="482" mass="54126">MALGPFDSRAKRSRCLCCAESHLKCSREFPCKTCVRRNLVCKYPGDSSIQTITLDLGQHKTSMHYSNSVTNNAQVAYNHLPPLTQSPSSDSTHRYIHYFGLFVQKNTFNPQCLSYDASIKSLLGTRGACPLVQAVLAIGALEASKVEVNRPKEFSNYTSDVQFSLNSYSRAIITLRDYIDSLETPSRIQVLWTTLLLGLFELMHDPTGNGWIKHMVYGTSRAVEAAGPEFFRTEPGKSFFSQVRIFETCRTIVFNETTFLTRSDWAALSFGSREANFASPQHPLESLLDIITMCAKLSAGAGNLIDTLDQLDPVTVNETANDLALEGHRLRRNLLLWNVTNSQMLNNSSVSNKFEDRFPVDSIAVLINAFFSAVSIYLSGIFDYNIYIWNDLGIPTPTLTEEDIQAHVRIILHSTRCGLERTSLSHLLHLFPLRVAGARCTTPWQREEILALLRNAKSSFSATEAFETELTMLWRMNPRLPA</sequence>
<dbReference type="GeneID" id="70131901"/>
<dbReference type="OrthoDB" id="194358at2759"/>
<reference evidence="3" key="1">
    <citation type="journal article" date="2021" name="Nat. Commun.">
        <title>Genetic determinants of endophytism in the Arabidopsis root mycobiome.</title>
        <authorList>
            <person name="Mesny F."/>
            <person name="Miyauchi S."/>
            <person name="Thiergart T."/>
            <person name="Pickel B."/>
            <person name="Atanasova L."/>
            <person name="Karlsson M."/>
            <person name="Huettel B."/>
            <person name="Barry K.W."/>
            <person name="Haridas S."/>
            <person name="Chen C."/>
            <person name="Bauer D."/>
            <person name="Andreopoulos W."/>
            <person name="Pangilinan J."/>
            <person name="LaButti K."/>
            <person name="Riley R."/>
            <person name="Lipzen A."/>
            <person name="Clum A."/>
            <person name="Drula E."/>
            <person name="Henrissat B."/>
            <person name="Kohler A."/>
            <person name="Grigoriev I.V."/>
            <person name="Martin F.M."/>
            <person name="Hacquard S."/>
        </authorList>
    </citation>
    <scope>NUCLEOTIDE SEQUENCE</scope>
    <source>
        <strain evidence="3">MPI-SDFR-AT-0073</strain>
    </source>
</reference>
<dbReference type="EMBL" id="JAGPXC010000005">
    <property type="protein sequence ID" value="KAH6652938.1"/>
    <property type="molecule type" value="Genomic_DNA"/>
</dbReference>
<dbReference type="GO" id="GO:0008270">
    <property type="term" value="F:zinc ion binding"/>
    <property type="evidence" value="ECO:0007669"/>
    <property type="project" value="InterPro"/>
</dbReference>
<comment type="caution">
    <text evidence="3">The sequence shown here is derived from an EMBL/GenBank/DDBJ whole genome shotgun (WGS) entry which is preliminary data.</text>
</comment>
<dbReference type="PANTHER" id="PTHR38111">
    <property type="entry name" value="ZN(2)-C6 FUNGAL-TYPE DOMAIN-CONTAINING PROTEIN-RELATED"/>
    <property type="match status" value="1"/>
</dbReference>
<gene>
    <name evidence="3" type="ORF">BKA67DRAFT_568030</name>
</gene>
<dbReference type="InterPro" id="IPR001138">
    <property type="entry name" value="Zn2Cys6_DnaBD"/>
</dbReference>
<evidence type="ECO:0000256" key="1">
    <source>
        <dbReference type="ARBA" id="ARBA00023242"/>
    </source>
</evidence>
<dbReference type="Pfam" id="PF11951">
    <property type="entry name" value="Fungal_trans_2"/>
    <property type="match status" value="1"/>
</dbReference>
<evidence type="ECO:0000313" key="3">
    <source>
        <dbReference type="EMBL" id="KAH6652938.1"/>
    </source>
</evidence>
<accession>A0A9P8ZXC3</accession>
<keyword evidence="1" id="KW-0539">Nucleus</keyword>
<name>A0A9P8ZXC3_9PEZI</name>
<protein>
    <recommendedName>
        <fullName evidence="2">Zn(2)-C6 fungal-type domain-containing protein</fullName>
    </recommendedName>
</protein>
<dbReference type="InterPro" id="IPR021858">
    <property type="entry name" value="Fun_TF"/>
</dbReference>